<reference evidence="3" key="1">
    <citation type="journal article" date="2018" name="Nat. Microbiol.">
        <title>Leveraging single-cell genomics to expand the fungal tree of life.</title>
        <authorList>
            <person name="Ahrendt S.R."/>
            <person name="Quandt C.A."/>
            <person name="Ciobanu D."/>
            <person name="Clum A."/>
            <person name="Salamov A."/>
            <person name="Andreopoulos B."/>
            <person name="Cheng J.F."/>
            <person name="Woyke T."/>
            <person name="Pelin A."/>
            <person name="Henrissat B."/>
            <person name="Reynolds N.K."/>
            <person name="Benny G.L."/>
            <person name="Smith M.E."/>
            <person name="James T.Y."/>
            <person name="Grigoriev I.V."/>
        </authorList>
    </citation>
    <scope>NUCLEOTIDE SEQUENCE [LARGE SCALE GENOMIC DNA]</scope>
</reference>
<organism evidence="2 3">
    <name type="scientific">Blyttiomyces helicus</name>
    <dbReference type="NCBI Taxonomy" id="388810"/>
    <lineage>
        <taxon>Eukaryota</taxon>
        <taxon>Fungi</taxon>
        <taxon>Fungi incertae sedis</taxon>
        <taxon>Chytridiomycota</taxon>
        <taxon>Chytridiomycota incertae sedis</taxon>
        <taxon>Chytridiomycetes</taxon>
        <taxon>Chytridiomycetes incertae sedis</taxon>
        <taxon>Blyttiomyces</taxon>
    </lineage>
</organism>
<name>A0A4P9W993_9FUNG</name>
<dbReference type="InterPro" id="IPR003029">
    <property type="entry name" value="S1_domain"/>
</dbReference>
<dbReference type="Proteomes" id="UP000269721">
    <property type="component" value="Unassembled WGS sequence"/>
</dbReference>
<accession>A0A4P9W993</accession>
<evidence type="ECO:0000259" key="1">
    <source>
        <dbReference type="PROSITE" id="PS50126"/>
    </source>
</evidence>
<dbReference type="InterPro" id="IPR012340">
    <property type="entry name" value="NA-bd_OB-fold"/>
</dbReference>
<keyword evidence="3" id="KW-1185">Reference proteome</keyword>
<evidence type="ECO:0000313" key="2">
    <source>
        <dbReference type="EMBL" id="RKO89121.1"/>
    </source>
</evidence>
<dbReference type="GO" id="GO:0003676">
    <property type="term" value="F:nucleic acid binding"/>
    <property type="evidence" value="ECO:0007669"/>
    <property type="project" value="InterPro"/>
</dbReference>
<dbReference type="SUPFAM" id="SSF50249">
    <property type="entry name" value="Nucleic acid-binding proteins"/>
    <property type="match status" value="1"/>
</dbReference>
<dbReference type="OrthoDB" id="3262563at2759"/>
<dbReference type="EMBL" id="KZ996278">
    <property type="protein sequence ID" value="RKO89121.1"/>
    <property type="molecule type" value="Genomic_DNA"/>
</dbReference>
<evidence type="ECO:0000313" key="3">
    <source>
        <dbReference type="Proteomes" id="UP000269721"/>
    </source>
</evidence>
<dbReference type="AlphaFoldDB" id="A0A4P9W993"/>
<protein>
    <recommendedName>
        <fullName evidence="1">S1 motif domain-containing protein</fullName>
    </recommendedName>
</protein>
<feature type="domain" description="S1 motif" evidence="1">
    <location>
        <begin position="253"/>
        <end position="282"/>
    </location>
</feature>
<gene>
    <name evidence="2" type="ORF">BDK51DRAFT_25593</name>
</gene>
<sequence>MTASTLPISLAAFSRIGFCIAKPTSAILNAAAHIPAHLLTLDVGPALLAEKQAVIDAKPPKKGGKAKDRTPLYQSSAQVALSHTPESLLLDVTPGGLLCCVGFPKKQIGKLMSDCLVTAVQDASLPSVDRFVGSGGGRIWPRAGEPVPAGTTVGVHPPSPSIASTLTTNPRNLEWSEFTAAAIQLGTISSIEPTSNSSTLRAVIDFGNANPAARCGLILANDAPLVDRRAELVGKQVLVLVNMEPADARGIFGEDVDGLVLTVAGRGVLVPLKDVANGFVLA</sequence>
<proteinExistence type="predicted"/>
<dbReference type="Gene3D" id="2.40.50.140">
    <property type="entry name" value="Nucleic acid-binding proteins"/>
    <property type="match status" value="1"/>
</dbReference>
<dbReference type="PROSITE" id="PS50126">
    <property type="entry name" value="S1"/>
    <property type="match status" value="1"/>
</dbReference>